<dbReference type="NCBIfam" id="NF047352">
    <property type="entry name" value="P_loop_sacsin"/>
    <property type="match status" value="1"/>
</dbReference>
<sequence>MATSPKEHIEEIRRSKFSIGGKPNPLTEDLHQAVKNLSAELYSKDVHFLMEVVQNAEDNEYEDGVEPSLEFVITSKDITETGAPSTLLIFNNEKGFSRKNIESICSVGRSTKKANRKSGGYIGEKGIGFKSVFLISARPYIFSNGYQIRFSEGPCPHCNVGYIVPEWVDKNQILARVKQIYGSSSRLPTTTIVLPLKSDKVKPVKDQLSSIHPELLLFLSKIRQLSVREDNEDPKLNTVSAISISSERDLVKKKNIDAESYLLILSADEEKVGRAAGQCSYHMWRQRFPVTQEHRVDRRMDVDEWVITLAFPYGERLSGGNSSPGIYAFLPTEMVTNFPFIIQADFLLSSSREAILLDNRWNQGILNCVPVAFLSAFTTLVKDNQDVPVKTLINMFGFLPICSSSYSSLNAIRGSIKEKLLQEDIIPCQSYTSQKIFRKPCQVGRLRPAFWSLLSKARKQGVSLHNISSHRIHILNSAFDHEECNHILNFLEVKHVEDEWYSRCIQSSDLVLGVSEDLYMELLLFVAENWTQSFSKTNMVKIPLLKYVDMNGHEALCSISDASKANPALLLSTESNQVSWLINWNKEFRCVEGHFFTEPTQEAFHSSSKWQGVLEWLLSEVKVDSVDVHDYAILARDSLNHERELVLAYAHFLYHSFLKLYVTAAQVTSHCSDMPIIDDYGQVVTGRREGLVVPANGSKWVQLIGSNPWKSEGYIELGGDYLHSRKYADVLTKKNELLEFFKAYACALDIPDLPPPESTLSSMSSPLTRENVFLLLCWIRNIRKNQISLPERFLTCIQHGRWLRVRLCDSHGYRAPSQSFFHSSSWGHHLQNGSVRIDIPLVDKDFYGDTIDNYQEELRTVGVMFEFKEACQFIGNHFMSMASSSCLKKSDVVSILNFIRYLRDKYFSPDDFINSIKDRCWLETTLGKRSPGNSVFLDNEWAAAIQISDIPFVDQNYYGQGIIAFKEELKLLGVSFGFNQNYQLVVSNLKPSEMLSSLSAEAALLALDCIHQLNLNSSDRLCSALMGNKCLKTVNNGYMSPAECFLPGPTWGCLLEVFDDFPLIDENFYGSRLLEFKKELYNLGVTFDFDMVIESFCQVFRQHTSKCALTKNTVLSLLQCCRKLKAEGINLLYYIRKYIREAKWLRTRLGVASKPEECILFGHGWEPIASVTLLPFIDDAYYGQDLHEYKTELNSMGVVTTFRKCSRFVPATLRLPQDPTRISPSATFSLLLCMKNFQKDLDEELIRALRERLDLKWIKTQAGYRCPKECLLFGPDWSGILKQEDGPFIDEKFYGPEIFSYRRELEGLGVVCEVEKGCSLIAGYLELHCNRTTINRIYSYLLSNGWFNNHEVAKTTNIWIPSGENSGKWATPQSCVCHDKTGLFGSQLFILDKYYSVDSLCFFAKLGVRNSPGMVDYFKLWKAWECAERRLSPSECCAFWEFVVKHWTSSAQKLLQENLSKIPVCSSSDGVLLLNKDDVFIADDLCLKELFEQSYDHPLFVWYPEPSRPSLPRTKLLNIYREVGVNALSETAHCRELSSVESTGLEKVNPETVYIGKNMSKLILGFLAQPSLEMEAKQRHDSLRRLVNASFLKMEEPIPVEYKLPLSSGKTLTAKTSRMMRWERESSQFFFTEVKESDGYRGMLEFATHFSEVVSEGILWEDEDEVQELAELIKLGYMVKFDEESINFLMKLNNLQIFMEDEHFISSLFPLRE</sequence>
<proteinExistence type="predicted"/>
<dbReference type="PANTHER" id="PTHR32387:SF3">
    <property type="entry name" value="ATP_DNA BINDING PROTEIN"/>
    <property type="match status" value="1"/>
</dbReference>
<feature type="domain" description="Sacsin/Nov" evidence="1">
    <location>
        <begin position="28"/>
        <end position="145"/>
    </location>
</feature>
<reference evidence="2 3" key="1">
    <citation type="submission" date="2018-04" db="EMBL/GenBank/DDBJ databases">
        <authorList>
            <person name="Vogel A."/>
        </authorList>
    </citation>
    <scope>NUCLEOTIDE SEQUENCE [LARGE SCALE GENOMIC DNA]</scope>
</reference>
<evidence type="ECO:0000313" key="2">
    <source>
        <dbReference type="EMBL" id="VFR01623.1"/>
    </source>
</evidence>
<dbReference type="EMBL" id="OOIL02006765">
    <property type="protein sequence ID" value="VFR01623.1"/>
    <property type="molecule type" value="Genomic_DNA"/>
</dbReference>
<organism evidence="2 3">
    <name type="scientific">Cuscuta campestris</name>
    <dbReference type="NCBI Taxonomy" id="132261"/>
    <lineage>
        <taxon>Eukaryota</taxon>
        <taxon>Viridiplantae</taxon>
        <taxon>Streptophyta</taxon>
        <taxon>Embryophyta</taxon>
        <taxon>Tracheophyta</taxon>
        <taxon>Spermatophyta</taxon>
        <taxon>Magnoliopsida</taxon>
        <taxon>eudicotyledons</taxon>
        <taxon>Gunneridae</taxon>
        <taxon>Pentapetalae</taxon>
        <taxon>asterids</taxon>
        <taxon>lamiids</taxon>
        <taxon>Solanales</taxon>
        <taxon>Convolvulaceae</taxon>
        <taxon>Cuscuteae</taxon>
        <taxon>Cuscuta</taxon>
        <taxon>Cuscuta subgen. Grammica</taxon>
        <taxon>Cuscuta sect. Cleistogrammica</taxon>
    </lineage>
</organism>
<gene>
    <name evidence="2" type="ORF">CCAM_LOCUS43398</name>
</gene>
<dbReference type="Proteomes" id="UP000595140">
    <property type="component" value="Unassembled WGS sequence"/>
</dbReference>
<dbReference type="OrthoDB" id="1262810at2759"/>
<dbReference type="PANTHER" id="PTHR32387">
    <property type="entry name" value="WU:FJ29H11"/>
    <property type="match status" value="1"/>
</dbReference>
<accession>A0A484NKW6</accession>
<dbReference type="Pfam" id="PF25794">
    <property type="entry name" value="SACS"/>
    <property type="match status" value="1"/>
</dbReference>
<dbReference type="InterPro" id="IPR052957">
    <property type="entry name" value="Auxin_embryo_med"/>
</dbReference>
<dbReference type="SUPFAM" id="SSF55874">
    <property type="entry name" value="ATPase domain of HSP90 chaperone/DNA topoisomerase II/histidine kinase"/>
    <property type="match status" value="1"/>
</dbReference>
<dbReference type="InterPro" id="IPR036890">
    <property type="entry name" value="HATPase_C_sf"/>
</dbReference>
<protein>
    <recommendedName>
        <fullName evidence="1">Sacsin/Nov domain-containing protein</fullName>
    </recommendedName>
</protein>
<evidence type="ECO:0000259" key="1">
    <source>
        <dbReference type="Pfam" id="PF25794"/>
    </source>
</evidence>
<dbReference type="Gene3D" id="3.30.565.10">
    <property type="entry name" value="Histidine kinase-like ATPase, C-terminal domain"/>
    <property type="match status" value="1"/>
</dbReference>
<dbReference type="InterPro" id="IPR058210">
    <property type="entry name" value="SACS/Nov_dom"/>
</dbReference>
<name>A0A484NKW6_9ASTE</name>
<keyword evidence="3" id="KW-1185">Reference proteome</keyword>
<evidence type="ECO:0000313" key="3">
    <source>
        <dbReference type="Proteomes" id="UP000595140"/>
    </source>
</evidence>